<comment type="caution">
    <text evidence="3">The sequence shown here is derived from an EMBL/GenBank/DDBJ whole genome shotgun (WGS) entry which is preliminary data.</text>
</comment>
<dbReference type="InterPro" id="IPR011989">
    <property type="entry name" value="ARM-like"/>
</dbReference>
<dbReference type="RefSeq" id="WP_124971851.1">
    <property type="nucleotide sequence ID" value="NZ_BDQK01000007.1"/>
</dbReference>
<dbReference type="OrthoDB" id="428465at2"/>
<dbReference type="Pfam" id="PF13646">
    <property type="entry name" value="HEAT_2"/>
    <property type="match status" value="1"/>
</dbReference>
<keyword evidence="2" id="KW-0605">Phycobilisome</keyword>
<dbReference type="InterPro" id="IPR016024">
    <property type="entry name" value="ARM-type_fold"/>
</dbReference>
<protein>
    <submittedName>
        <fullName evidence="3">Phycobilisome maturation protein</fullName>
    </submittedName>
</protein>
<sequence>MKDQDVNLLIQSVEKADSSQGLLDAVTDLANSTNEGSIGTLITVLAYNNPGAAVAAVDGLISLGDVAVPALLEQIDGYNYGARAWATRALAGIGHPKSLHHLIEAATSDFSLSVRRAAARGLGNICWDKFPTEELVEAQHQAINTLIGVSQDPEWVVRYGAVVGLQSLLSVLKQTQEPLAFSIVERFHVMLESEPELGVRVRIQLALQEGGFI</sequence>
<dbReference type="Gene3D" id="1.25.10.10">
    <property type="entry name" value="Leucine-rich Repeat Variant"/>
    <property type="match status" value="1"/>
</dbReference>
<dbReference type="SUPFAM" id="SSF48371">
    <property type="entry name" value="ARM repeat"/>
    <property type="match status" value="1"/>
</dbReference>
<dbReference type="Proteomes" id="UP000287247">
    <property type="component" value="Unassembled WGS sequence"/>
</dbReference>
<keyword evidence="1" id="KW-0042">Antenna complex</keyword>
<name>A0A401IGD2_APHSA</name>
<dbReference type="AlphaFoldDB" id="A0A401IGD2"/>
<evidence type="ECO:0000313" key="3">
    <source>
        <dbReference type="EMBL" id="GBF80345.1"/>
    </source>
</evidence>
<organism evidence="3 4">
    <name type="scientific">Aphanothece sacrum FPU1</name>
    <dbReference type="NCBI Taxonomy" id="1920663"/>
    <lineage>
        <taxon>Bacteria</taxon>
        <taxon>Bacillati</taxon>
        <taxon>Cyanobacteriota</taxon>
        <taxon>Cyanophyceae</taxon>
        <taxon>Oscillatoriophycideae</taxon>
        <taxon>Chroococcales</taxon>
        <taxon>Aphanothecaceae</taxon>
        <taxon>Aphanothece</taxon>
    </lineage>
</organism>
<proteinExistence type="predicted"/>
<evidence type="ECO:0000256" key="1">
    <source>
        <dbReference type="ARBA" id="ARBA00022549"/>
    </source>
</evidence>
<gene>
    <name evidence="3" type="ORF">AsFPU1_1746</name>
</gene>
<keyword evidence="4" id="KW-1185">Reference proteome</keyword>
<evidence type="ECO:0000256" key="2">
    <source>
        <dbReference type="ARBA" id="ARBA00022738"/>
    </source>
</evidence>
<dbReference type="GO" id="GO:0030089">
    <property type="term" value="C:phycobilisome"/>
    <property type="evidence" value="ECO:0007669"/>
    <property type="project" value="UniProtKB-KW"/>
</dbReference>
<evidence type="ECO:0000313" key="4">
    <source>
        <dbReference type="Proteomes" id="UP000287247"/>
    </source>
</evidence>
<dbReference type="EMBL" id="BDQK01000007">
    <property type="protein sequence ID" value="GBF80345.1"/>
    <property type="molecule type" value="Genomic_DNA"/>
</dbReference>
<accession>A0A401IGD2</accession>
<reference evidence="4" key="1">
    <citation type="submission" date="2017-05" db="EMBL/GenBank/DDBJ databases">
        <title>Physiological properties and genetic analysis related to exopolysaccharide production of fresh-water unicellular cyanobacterium Aphanothece sacrum, Suizenji Nori, that has been cultured as a food source in Japan.</title>
        <authorList>
            <person name="Kanesaki Y."/>
            <person name="Yoshikawa S."/>
            <person name="Ohki K."/>
        </authorList>
    </citation>
    <scope>NUCLEOTIDE SEQUENCE [LARGE SCALE GENOMIC DNA]</scope>
    <source>
        <strain evidence="4">FPU1</strain>
    </source>
</reference>